<keyword evidence="2" id="KW-1185">Reference proteome</keyword>
<proteinExistence type="predicted"/>
<dbReference type="Proteomes" id="UP001231649">
    <property type="component" value="Chromosome 17"/>
</dbReference>
<dbReference type="EMBL" id="CM056793">
    <property type="protein sequence ID" value="KAJ8715207.1"/>
    <property type="molecule type" value="Genomic_DNA"/>
</dbReference>
<accession>A0ACC2QFC2</accession>
<organism evidence="1 2">
    <name type="scientific">Mythimna loreyi</name>
    <dbReference type="NCBI Taxonomy" id="667449"/>
    <lineage>
        <taxon>Eukaryota</taxon>
        <taxon>Metazoa</taxon>
        <taxon>Ecdysozoa</taxon>
        <taxon>Arthropoda</taxon>
        <taxon>Hexapoda</taxon>
        <taxon>Insecta</taxon>
        <taxon>Pterygota</taxon>
        <taxon>Neoptera</taxon>
        <taxon>Endopterygota</taxon>
        <taxon>Lepidoptera</taxon>
        <taxon>Glossata</taxon>
        <taxon>Ditrysia</taxon>
        <taxon>Noctuoidea</taxon>
        <taxon>Noctuidae</taxon>
        <taxon>Noctuinae</taxon>
        <taxon>Hadenini</taxon>
        <taxon>Mythimna</taxon>
    </lineage>
</organism>
<protein>
    <submittedName>
        <fullName evidence="1">Uncharacterized protein</fullName>
    </submittedName>
</protein>
<reference evidence="1" key="1">
    <citation type="submission" date="2023-03" db="EMBL/GenBank/DDBJ databases">
        <title>Chromosome-level genomes of two armyworms, Mythimna separata and Mythimna loreyi, provide insights into the biosynthesis and reception of sex pheromones.</title>
        <authorList>
            <person name="Zhao H."/>
        </authorList>
    </citation>
    <scope>NUCLEOTIDE SEQUENCE</scope>
    <source>
        <strain evidence="1">BeijingLab</strain>
    </source>
</reference>
<evidence type="ECO:0000313" key="2">
    <source>
        <dbReference type="Proteomes" id="UP001231649"/>
    </source>
</evidence>
<evidence type="ECO:0000313" key="1">
    <source>
        <dbReference type="EMBL" id="KAJ8715207.1"/>
    </source>
</evidence>
<comment type="caution">
    <text evidence="1">The sequence shown here is derived from an EMBL/GenBank/DDBJ whole genome shotgun (WGS) entry which is preliminary data.</text>
</comment>
<sequence>MADQDQNKLEERTIKAEREAKAIEEELDKISKGDLSFIGDPRLEKLSTENEKLKHRLVILENAIKAECSGTKSTAVKKESKKRPTLITDVNSVEGNICLVDELKNIFEVAIASAYPDLKDAPVVITVSGNNPKFGDYQCNSAMAISQMLKAKNVKTNPREVANNILNKTPTSPFIERMEVAGAGYLNIYINKMMAEHILNCILRFGVKPPPVKKEKIVVDFSSPNIAKEMHVGHLRSTIIGESICRILEFLGHDVLRINHLGDWGTQFGMLIAHLQDKFPDFKTVSPPISDLQAFYKESKKRFDEDEEFKKRAYACVVELQSHHPDYIAAWKLICDVSLQEFQKIYDRLDISIINRGESFYQDRMDVVVQELKDAGLLEEDEGRLIMWGNPDTHEGIPLTIVKSGGGYTYDTSDMATIKQRVQEEKGDRFIYVTDAGQATHFIIIEACARRAGILKDHQKVEHVGFGVVLGEDKKKFKTRSGDTIKLIELLDEGLKRALDKLVEKGRDKVLTPEELKQAQEAIAYGCIKYADLSHNRINDYVFSFDKMLDDKGNTAVYLLYALTRIRSIARTAQISQEQLAAEIEKSGFKFGHDAEWKLGKVLIRFPEIILKVSSDLYIHSLCEYLYEICSAFTEFYDKCYCVEKDKEGKIVKIIYERLMLCEVTARIMEKCLDILGIKTVSRM</sequence>
<gene>
    <name evidence="1" type="ORF">PYW08_005188</name>
</gene>
<name>A0ACC2QFC2_9NEOP</name>